<protein>
    <submittedName>
        <fullName evidence="1">Uncharacterized protein</fullName>
    </submittedName>
</protein>
<sequence>MSSFGALKKISSLNLREDIHIIYSTFLFYLTFNWFNRILKLLLPQPLVQ</sequence>
<gene>
    <name evidence="1" type="ORF">J2W84_006141</name>
</gene>
<comment type="caution">
    <text evidence="1">The sequence shown here is derived from an EMBL/GenBank/DDBJ whole genome shotgun (WGS) entry which is preliminary data.</text>
</comment>
<evidence type="ECO:0000313" key="2">
    <source>
        <dbReference type="Proteomes" id="UP001264980"/>
    </source>
</evidence>
<organism evidence="1 2">
    <name type="scientific">Dyadobacter fermentans</name>
    <dbReference type="NCBI Taxonomy" id="94254"/>
    <lineage>
        <taxon>Bacteria</taxon>
        <taxon>Pseudomonadati</taxon>
        <taxon>Bacteroidota</taxon>
        <taxon>Cytophagia</taxon>
        <taxon>Cytophagales</taxon>
        <taxon>Spirosomataceae</taxon>
        <taxon>Dyadobacter</taxon>
    </lineage>
</organism>
<dbReference type="EMBL" id="JAVDTI010000008">
    <property type="protein sequence ID" value="MDR6809076.1"/>
    <property type="molecule type" value="Genomic_DNA"/>
</dbReference>
<accession>A0ABU1R6P5</accession>
<name>A0ABU1R6P5_9BACT</name>
<keyword evidence="2" id="KW-1185">Reference proteome</keyword>
<proteinExistence type="predicted"/>
<evidence type="ECO:0000313" key="1">
    <source>
        <dbReference type="EMBL" id="MDR6809076.1"/>
    </source>
</evidence>
<dbReference type="Proteomes" id="UP001264980">
    <property type="component" value="Unassembled WGS sequence"/>
</dbReference>
<reference evidence="1 2" key="1">
    <citation type="submission" date="2023-07" db="EMBL/GenBank/DDBJ databases">
        <title>Sorghum-associated microbial communities from plants grown in Nebraska, USA.</title>
        <authorList>
            <person name="Schachtman D."/>
        </authorList>
    </citation>
    <scope>NUCLEOTIDE SEQUENCE [LARGE SCALE GENOMIC DNA]</scope>
    <source>
        <strain evidence="1 2">BE57</strain>
    </source>
</reference>